<dbReference type="OMA" id="YIDHTHD"/>
<name>A0A1Y1JHT7_PLAGO</name>
<reference evidence="3" key="1">
    <citation type="submission" date="2017-04" db="EMBL/GenBank/DDBJ databases">
        <title>Plasmodium gonderi genome.</title>
        <authorList>
            <person name="Arisue N."/>
            <person name="Honma H."/>
            <person name="Kawai S."/>
            <person name="Tougan T."/>
            <person name="Tanabe K."/>
            <person name="Horii T."/>
        </authorList>
    </citation>
    <scope>NUCLEOTIDE SEQUENCE [LARGE SCALE GENOMIC DNA]</scope>
    <source>
        <strain evidence="3">ATCC 30045</strain>
    </source>
</reference>
<dbReference type="GeneID" id="39748803"/>
<proteinExistence type="predicted"/>
<feature type="domain" description="THIF-type NAD/FAD binding fold" evidence="1">
    <location>
        <begin position="8"/>
        <end position="581"/>
    </location>
</feature>
<dbReference type="GO" id="GO:0031510">
    <property type="term" value="C:SUMO activating enzyme complex"/>
    <property type="evidence" value="ECO:0007669"/>
    <property type="project" value="TreeGrafter"/>
</dbReference>
<evidence type="ECO:0000313" key="2">
    <source>
        <dbReference type="EMBL" id="GAW82071.1"/>
    </source>
</evidence>
<dbReference type="Proteomes" id="UP000195521">
    <property type="component" value="Unassembled WGS sequence"/>
</dbReference>
<dbReference type="GO" id="GO:0005737">
    <property type="term" value="C:cytoplasm"/>
    <property type="evidence" value="ECO:0007669"/>
    <property type="project" value="TreeGrafter"/>
</dbReference>
<comment type="caution">
    <text evidence="2">The sequence shown here is derived from an EMBL/GenBank/DDBJ whole genome shotgun (WGS) entry which is preliminary data.</text>
</comment>
<dbReference type="PANTHER" id="PTHR10953">
    <property type="entry name" value="UBIQUITIN-ACTIVATING ENZYME E1"/>
    <property type="match status" value="1"/>
</dbReference>
<dbReference type="EMBL" id="BDQF01000013">
    <property type="protein sequence ID" value="GAW82071.1"/>
    <property type="molecule type" value="Genomic_DNA"/>
</dbReference>
<organism evidence="2 3">
    <name type="scientific">Plasmodium gonderi</name>
    <dbReference type="NCBI Taxonomy" id="77519"/>
    <lineage>
        <taxon>Eukaryota</taxon>
        <taxon>Sar</taxon>
        <taxon>Alveolata</taxon>
        <taxon>Apicomplexa</taxon>
        <taxon>Aconoidasida</taxon>
        <taxon>Haemosporida</taxon>
        <taxon>Plasmodiidae</taxon>
        <taxon>Plasmodium</taxon>
        <taxon>Plasmodium (Plasmodium)</taxon>
    </lineage>
</organism>
<dbReference type="AlphaFoldDB" id="A0A1Y1JHT7"/>
<gene>
    <name evidence="2" type="ORF">PGO_120630</name>
</gene>
<dbReference type="SUPFAM" id="SSF69572">
    <property type="entry name" value="Activating enzymes of the ubiquitin-like proteins"/>
    <property type="match status" value="1"/>
</dbReference>
<dbReference type="InterPro" id="IPR000594">
    <property type="entry name" value="ThiF_NAD_FAD-bd"/>
</dbReference>
<evidence type="ECO:0000259" key="1">
    <source>
        <dbReference type="Pfam" id="PF00899"/>
    </source>
</evidence>
<dbReference type="InterPro" id="IPR045886">
    <property type="entry name" value="ThiF/MoeB/HesA"/>
</dbReference>
<dbReference type="GO" id="GO:0016925">
    <property type="term" value="P:protein sumoylation"/>
    <property type="evidence" value="ECO:0007669"/>
    <property type="project" value="TreeGrafter"/>
</dbReference>
<sequence length="590" mass="69170">MEEEEKFTRQISLWGTVHQEILMDSSVCILGSSLIVMEVARGILLSGISNITIVDNERVCVEDVKYYIFCKENEIINEYKCVVLKENLMSMNKNANIVCLIENPINYVYEIISKNYMYDVIICNLCIRNNLFVQKICMNNCFKIITCYSNGNLGYVHASVRSHLYTGSYSMKKREENNFWIYFHISLSLYDELKEYIHKLDFCSFCPYKEKDKILFLLKCYHDFFQQGKTKVDSNQCLTFIMEKLKLENFSLPHPDQSTTCSMENLRNITQRIRNLLLMNQKECFNKNHIFLFLIVLKSFIKNEKTFPLVHDLKLECSSAGSLDLGSNRNDAYFVNEILTNRKMKDVKKVMHLIDRKKGKYKFSKPFNMSHFVHFFFNFFFIEKVEYDIHKGCKGLRDNFLLFSYLYGLELKNVQKNNLNMFTQGSSSPICNPNCVKENSMKNSSAIPSGGASSDGYMIIRRKKFGKLLLCGSKAGLLHFYQSIEDMKIRKKLNKHVKLCSSSIEENITRKLRYDNMKSLHRLCLYIDMHMSFLLKKVQNLDDSFLHLFRFTCGYNECVCMTIAGLVTQESLKICSLYLKPHLNYFFFKL</sequence>
<dbReference type="GO" id="GO:0019948">
    <property type="term" value="F:SUMO activating enzyme activity"/>
    <property type="evidence" value="ECO:0007669"/>
    <property type="project" value="TreeGrafter"/>
</dbReference>
<dbReference type="OrthoDB" id="1708823at2759"/>
<dbReference type="InterPro" id="IPR035985">
    <property type="entry name" value="Ubiquitin-activating_enz"/>
</dbReference>
<protein>
    <submittedName>
        <fullName evidence="2">Ubiquitin-activating enzyme E1</fullName>
    </submittedName>
</protein>
<evidence type="ECO:0000313" key="3">
    <source>
        <dbReference type="Proteomes" id="UP000195521"/>
    </source>
</evidence>
<dbReference type="PANTHER" id="PTHR10953:SF162">
    <property type="entry name" value="SUMO-ACTIVATING ENZYME SUBUNIT 1"/>
    <property type="match status" value="1"/>
</dbReference>
<dbReference type="RefSeq" id="XP_028544660.1">
    <property type="nucleotide sequence ID" value="XM_028688859.1"/>
</dbReference>
<dbReference type="Gene3D" id="3.40.50.720">
    <property type="entry name" value="NAD(P)-binding Rossmann-like Domain"/>
    <property type="match status" value="1"/>
</dbReference>
<keyword evidence="3" id="KW-1185">Reference proteome</keyword>
<accession>A0A1Y1JHT7</accession>
<dbReference type="Pfam" id="PF00899">
    <property type="entry name" value="ThiF"/>
    <property type="match status" value="1"/>
</dbReference>